<dbReference type="GO" id="GO:0005634">
    <property type="term" value="C:nucleus"/>
    <property type="evidence" value="ECO:0007669"/>
    <property type="project" value="TreeGrafter"/>
</dbReference>
<feature type="compositionally biased region" description="Polar residues" evidence="3">
    <location>
        <begin position="264"/>
        <end position="281"/>
    </location>
</feature>
<dbReference type="InterPro" id="IPR036427">
    <property type="entry name" value="Bromodomain-like_sf"/>
</dbReference>
<dbReference type="PROSITE" id="PS50014">
    <property type="entry name" value="BROMODOMAIN_2"/>
    <property type="match status" value="2"/>
</dbReference>
<feature type="compositionally biased region" description="Low complexity" evidence="3">
    <location>
        <begin position="128"/>
        <end position="142"/>
    </location>
</feature>
<evidence type="ECO:0000256" key="1">
    <source>
        <dbReference type="ARBA" id="ARBA00023117"/>
    </source>
</evidence>
<feature type="compositionally biased region" description="Basic residues" evidence="3">
    <location>
        <begin position="448"/>
        <end position="459"/>
    </location>
</feature>
<dbReference type="STRING" id="13706.A0A1X2HPS6"/>
<evidence type="ECO:0000313" key="6">
    <source>
        <dbReference type="Proteomes" id="UP000242180"/>
    </source>
</evidence>
<accession>A0A1X2HPS6</accession>
<feature type="region of interest" description="Disordered" evidence="3">
    <location>
        <begin position="264"/>
        <end position="328"/>
    </location>
</feature>
<evidence type="ECO:0000259" key="4">
    <source>
        <dbReference type="PROSITE" id="PS50014"/>
    </source>
</evidence>
<keyword evidence="6" id="KW-1185">Reference proteome</keyword>
<dbReference type="FunCoup" id="A0A1X2HPS6">
    <property type="interactions" value="187"/>
</dbReference>
<dbReference type="InterPro" id="IPR001487">
    <property type="entry name" value="Bromodomain"/>
</dbReference>
<dbReference type="Gene3D" id="1.20.920.10">
    <property type="entry name" value="Bromodomain-like"/>
    <property type="match status" value="2"/>
</dbReference>
<comment type="caution">
    <text evidence="5">The sequence shown here is derived from an EMBL/GenBank/DDBJ whole genome shotgun (WGS) entry which is preliminary data.</text>
</comment>
<dbReference type="Proteomes" id="UP000242180">
    <property type="component" value="Unassembled WGS sequence"/>
</dbReference>
<reference evidence="5 6" key="1">
    <citation type="submission" date="2016-07" db="EMBL/GenBank/DDBJ databases">
        <title>Pervasive Adenine N6-methylation of Active Genes in Fungi.</title>
        <authorList>
            <consortium name="DOE Joint Genome Institute"/>
            <person name="Mondo S.J."/>
            <person name="Dannebaum R.O."/>
            <person name="Kuo R.C."/>
            <person name="Labutti K."/>
            <person name="Haridas S."/>
            <person name="Kuo A."/>
            <person name="Salamov A."/>
            <person name="Ahrendt S.R."/>
            <person name="Lipzen A."/>
            <person name="Sullivan W."/>
            <person name="Andreopoulos W.B."/>
            <person name="Clum A."/>
            <person name="Lindquist E."/>
            <person name="Daum C."/>
            <person name="Ramamoorthy G.K."/>
            <person name="Gryganskyi A."/>
            <person name="Culley D."/>
            <person name="Magnuson J.K."/>
            <person name="James T.Y."/>
            <person name="O'Malley M.A."/>
            <person name="Stajich J.E."/>
            <person name="Spatafora J.W."/>
            <person name="Visel A."/>
            <person name="Grigoriev I.V."/>
        </authorList>
    </citation>
    <scope>NUCLEOTIDE SEQUENCE [LARGE SCALE GENOMIC DNA]</scope>
    <source>
        <strain evidence="5 6">NRRL 2496</strain>
    </source>
</reference>
<feature type="compositionally biased region" description="Low complexity" evidence="3">
    <location>
        <begin position="385"/>
        <end position="395"/>
    </location>
</feature>
<keyword evidence="1 2" id="KW-0103">Bromodomain</keyword>
<organism evidence="5 6">
    <name type="scientific">Syncephalastrum racemosum</name>
    <name type="common">Filamentous fungus</name>
    <dbReference type="NCBI Taxonomy" id="13706"/>
    <lineage>
        <taxon>Eukaryota</taxon>
        <taxon>Fungi</taxon>
        <taxon>Fungi incertae sedis</taxon>
        <taxon>Mucoromycota</taxon>
        <taxon>Mucoromycotina</taxon>
        <taxon>Mucoromycetes</taxon>
        <taxon>Mucorales</taxon>
        <taxon>Syncephalastraceae</taxon>
        <taxon>Syncephalastrum</taxon>
    </lineage>
</organism>
<dbReference type="GO" id="GO:0006355">
    <property type="term" value="P:regulation of DNA-templated transcription"/>
    <property type="evidence" value="ECO:0007669"/>
    <property type="project" value="TreeGrafter"/>
</dbReference>
<dbReference type="InterPro" id="IPR050935">
    <property type="entry name" value="Bromo_chromatin_reader"/>
</dbReference>
<feature type="domain" description="Bromo" evidence="4">
    <location>
        <begin position="171"/>
        <end position="243"/>
    </location>
</feature>
<evidence type="ECO:0000256" key="2">
    <source>
        <dbReference type="PROSITE-ProRule" id="PRU00035"/>
    </source>
</evidence>
<dbReference type="PROSITE" id="PS00633">
    <property type="entry name" value="BROMODOMAIN_1"/>
    <property type="match status" value="1"/>
</dbReference>
<dbReference type="EMBL" id="MCGN01000002">
    <property type="protein sequence ID" value="ORZ01312.1"/>
    <property type="molecule type" value="Genomic_DNA"/>
</dbReference>
<evidence type="ECO:0000256" key="3">
    <source>
        <dbReference type="SAM" id="MobiDB-lite"/>
    </source>
</evidence>
<feature type="region of interest" description="Disordered" evidence="3">
    <location>
        <begin position="349"/>
        <end position="407"/>
    </location>
</feature>
<protein>
    <submittedName>
        <fullName evidence="5">Bromodomain-containing protein</fullName>
    </submittedName>
</protein>
<dbReference type="Pfam" id="PF00439">
    <property type="entry name" value="Bromodomain"/>
    <property type="match status" value="2"/>
</dbReference>
<feature type="domain" description="Bromo" evidence="4">
    <location>
        <begin position="20"/>
        <end position="92"/>
    </location>
</feature>
<gene>
    <name evidence="5" type="ORF">BCR43DRAFT_175097</name>
</gene>
<dbReference type="GO" id="GO:0000785">
    <property type="term" value="C:chromatin"/>
    <property type="evidence" value="ECO:0007669"/>
    <property type="project" value="TreeGrafter"/>
</dbReference>
<evidence type="ECO:0000313" key="5">
    <source>
        <dbReference type="EMBL" id="ORZ01312.1"/>
    </source>
</evidence>
<feature type="region of interest" description="Disordered" evidence="3">
    <location>
        <begin position="423"/>
        <end position="459"/>
    </location>
</feature>
<feature type="region of interest" description="Disordered" evidence="3">
    <location>
        <begin position="125"/>
        <end position="155"/>
    </location>
</feature>
<feature type="compositionally biased region" description="Polar residues" evidence="3">
    <location>
        <begin position="349"/>
        <end position="363"/>
    </location>
</feature>
<dbReference type="GO" id="GO:0006338">
    <property type="term" value="P:chromatin remodeling"/>
    <property type="evidence" value="ECO:0007669"/>
    <property type="project" value="TreeGrafter"/>
</dbReference>
<dbReference type="OrthoDB" id="21449at2759"/>
<dbReference type="PRINTS" id="PR00503">
    <property type="entry name" value="BROMODOMAIN"/>
</dbReference>
<dbReference type="AlphaFoldDB" id="A0A1X2HPS6"/>
<dbReference type="OMA" id="MDETSAH"/>
<dbReference type="InParanoid" id="A0A1X2HPS6"/>
<proteinExistence type="predicted"/>
<dbReference type="SMART" id="SM00297">
    <property type="entry name" value="BROMO"/>
    <property type="match status" value="2"/>
</dbReference>
<dbReference type="PANTHER" id="PTHR22880">
    <property type="entry name" value="FALZ-RELATED BROMODOMAIN-CONTAINING PROTEINS"/>
    <property type="match status" value="1"/>
</dbReference>
<dbReference type="SUPFAM" id="SSF47370">
    <property type="entry name" value="Bromodomain"/>
    <property type="match status" value="2"/>
</dbReference>
<dbReference type="InterPro" id="IPR018359">
    <property type="entry name" value="Bromodomain_CS"/>
</dbReference>
<sequence>MSLSSTHNLQFCKKTLDQLYKLPCGLPFRVPVDPVALGIPDYFDFVKHPMDLGTMRRKLSSNQYQTVDDFTADFNLMIQNCRLYNNPTDPVVMSANELEAIFNRKLEKFKSQPAAPPQTIRITTSVGSSSNNNNSNNINNDNQPPVSQPRTMRDDEYKRCRSAIKELTHKRHDLYNWPFLQPVQPELWGATNYFDIIKTPMDFTTIRKKLGKREYTSPDEFEDDVRLVFNNCYTYNPPGHEVHTMGRTLEGVFDSIWKGSSSSSMDETSAHVSSETASSVPQKRPSESLVDNNVSSSSSSSKVMRVESAGGSGTTVRLKLNAKPPTVAEENVTKVPKLAAPVTASNSTHINSNLLNGHALSSSTPPPAPQKQKRSSAAPPKPGQTRKSTPPASSRPAPPAKAPAEPEPTVYTLDELLNTMTRQSAAEARQQREMQDRQKQLEEEERARKKHEMARKQQRWRHVKEMDRYLRICGMASFLAHFR</sequence>
<dbReference type="PANTHER" id="PTHR22880:SF225">
    <property type="entry name" value="BROMODOMAIN-CONTAINING PROTEIN BET-1-RELATED"/>
    <property type="match status" value="1"/>
</dbReference>
<name>A0A1X2HPS6_SYNRA</name>
<feature type="compositionally biased region" description="Basic and acidic residues" evidence="3">
    <location>
        <begin position="429"/>
        <end position="447"/>
    </location>
</feature>